<accession>A0AB73C526</accession>
<evidence type="ECO:0000313" key="9">
    <source>
        <dbReference type="Proteomes" id="UP000027058"/>
    </source>
</evidence>
<feature type="transmembrane region" description="Helical" evidence="7">
    <location>
        <begin position="385"/>
        <end position="403"/>
    </location>
</feature>
<organism evidence="8 9">
    <name type="scientific">Fusobacterium necrophorum DJ-2</name>
    <dbReference type="NCBI Taxonomy" id="1441737"/>
    <lineage>
        <taxon>Bacteria</taxon>
        <taxon>Fusobacteriati</taxon>
        <taxon>Fusobacteriota</taxon>
        <taxon>Fusobacteriia</taxon>
        <taxon>Fusobacteriales</taxon>
        <taxon>Fusobacteriaceae</taxon>
        <taxon>Fusobacterium</taxon>
    </lineage>
</organism>
<evidence type="ECO:0000256" key="5">
    <source>
        <dbReference type="ARBA" id="ARBA00022989"/>
    </source>
</evidence>
<evidence type="ECO:0000256" key="7">
    <source>
        <dbReference type="SAM" id="Phobius"/>
    </source>
</evidence>
<feature type="transmembrane region" description="Helical" evidence="7">
    <location>
        <begin position="415"/>
        <end position="435"/>
    </location>
</feature>
<keyword evidence="4 7" id="KW-0812">Transmembrane</keyword>
<evidence type="ECO:0000256" key="1">
    <source>
        <dbReference type="ARBA" id="ARBA00004651"/>
    </source>
</evidence>
<dbReference type="PANTHER" id="PTHR30250:SF10">
    <property type="entry name" value="LIPOPOLYSACCHARIDE BIOSYNTHESIS PROTEIN WZXC"/>
    <property type="match status" value="1"/>
</dbReference>
<sequence length="481" mass="55016">MKDMSIVSATKWSIISELLAKLIVPITTMTLARILSLESFGVVTSIMLIITLADDIINVAFQKVIVQIEIKNTEKIENYCNIVFLGNLLVSISLWIFITSFRYKIANFVGIQGKELEIVITGLILPLSSLSTVQESIFIKRLNYKALYHNRCISILIPFVITLPLAIILKNHWALIIGNISLTFIRAIHLTIKSEWMPSLKYNFKLLLRIKNLLLFNLLDASIHWASSWTDILFVTKFFGIHYSALYKMSQTTVTSIISLITSGITAILFSSLSYYKNDHEKFKEIFFNFQKGVAVLALPLAAGFYIYRTTIVQILLGNKWLEASEMVGVLGAVTCLIATYGTFSKEAYRAIGESKVAFYVQALHLAFIIVIFFISFSLNYNEFVIVRSLAFLQILFLHNIYMKKLFDIKLKNMIKNNVYIILISIIMGILGIFFKKFSKNLITDFFGIFMCILFYFILLFRNKEYKNSVLNLLKQYIGKG</sequence>
<evidence type="ECO:0000256" key="3">
    <source>
        <dbReference type="ARBA" id="ARBA00022475"/>
    </source>
</evidence>
<keyword evidence="5 7" id="KW-1133">Transmembrane helix</keyword>
<feature type="transmembrane region" description="Helical" evidence="7">
    <location>
        <begin position="175"/>
        <end position="192"/>
    </location>
</feature>
<keyword evidence="3" id="KW-1003">Cell membrane</keyword>
<evidence type="ECO:0000256" key="2">
    <source>
        <dbReference type="ARBA" id="ARBA00007430"/>
    </source>
</evidence>
<feature type="transmembrane region" description="Helical" evidence="7">
    <location>
        <begin position="12"/>
        <end position="34"/>
    </location>
</feature>
<feature type="transmembrane region" description="Helical" evidence="7">
    <location>
        <begin position="328"/>
        <end position="345"/>
    </location>
</feature>
<dbReference type="InterPro" id="IPR050833">
    <property type="entry name" value="Poly_Biosynth_Transport"/>
</dbReference>
<evidence type="ECO:0000256" key="6">
    <source>
        <dbReference type="ARBA" id="ARBA00023136"/>
    </source>
</evidence>
<comment type="caution">
    <text evidence="8">The sequence shown here is derived from an EMBL/GenBank/DDBJ whole genome shotgun (WGS) entry which is preliminary data.</text>
</comment>
<feature type="transmembrane region" description="Helical" evidence="7">
    <location>
        <begin position="82"/>
        <end position="98"/>
    </location>
</feature>
<feature type="transmembrane region" description="Helical" evidence="7">
    <location>
        <begin position="254"/>
        <end position="276"/>
    </location>
</feature>
<evidence type="ECO:0008006" key="10">
    <source>
        <dbReference type="Google" id="ProtNLM"/>
    </source>
</evidence>
<gene>
    <name evidence="8" type="ORF">FUSO8_02180</name>
</gene>
<name>A0AB73C526_9FUSO</name>
<evidence type="ECO:0000313" key="8">
    <source>
        <dbReference type="EMBL" id="KDE73229.1"/>
    </source>
</evidence>
<dbReference type="PANTHER" id="PTHR30250">
    <property type="entry name" value="PST FAMILY PREDICTED COLANIC ACID TRANSPORTER"/>
    <property type="match status" value="1"/>
</dbReference>
<dbReference type="Pfam" id="PF13440">
    <property type="entry name" value="Polysacc_synt_3"/>
    <property type="match status" value="1"/>
</dbReference>
<feature type="transmembrane region" description="Helical" evidence="7">
    <location>
        <begin position="441"/>
        <end position="461"/>
    </location>
</feature>
<feature type="transmembrane region" description="Helical" evidence="7">
    <location>
        <begin position="213"/>
        <end position="234"/>
    </location>
</feature>
<dbReference type="AlphaFoldDB" id="A0AB73C526"/>
<proteinExistence type="inferred from homology"/>
<feature type="transmembrane region" description="Helical" evidence="7">
    <location>
        <begin position="288"/>
        <end position="308"/>
    </location>
</feature>
<dbReference type="Proteomes" id="UP000027058">
    <property type="component" value="Unassembled WGS sequence"/>
</dbReference>
<feature type="transmembrane region" description="Helical" evidence="7">
    <location>
        <begin position="40"/>
        <end position="61"/>
    </location>
</feature>
<comment type="similarity">
    <text evidence="2">Belongs to the polysaccharide synthase family.</text>
</comment>
<dbReference type="GO" id="GO:0005886">
    <property type="term" value="C:plasma membrane"/>
    <property type="evidence" value="ECO:0007669"/>
    <property type="project" value="UniProtKB-SubCell"/>
</dbReference>
<protein>
    <recommendedName>
        <fullName evidence="10">Lipopolysaccharide biosynthesis protein</fullName>
    </recommendedName>
</protein>
<feature type="transmembrane region" description="Helical" evidence="7">
    <location>
        <begin position="357"/>
        <end position="379"/>
    </location>
</feature>
<dbReference type="EMBL" id="JAAH01000024">
    <property type="protein sequence ID" value="KDE73229.1"/>
    <property type="molecule type" value="Genomic_DNA"/>
</dbReference>
<comment type="subcellular location">
    <subcellularLocation>
        <location evidence="1">Cell membrane</location>
        <topology evidence="1">Multi-pass membrane protein</topology>
    </subcellularLocation>
</comment>
<reference evidence="8 9" key="1">
    <citation type="submission" date="2014-01" db="EMBL/GenBank/DDBJ databases">
        <title>Comparative genomics of Fusobacterium necrophorum wild isolates.</title>
        <authorList>
            <person name="Kittichotirat W."/>
            <person name="Bumgarner R.E."/>
            <person name="Lawrence P."/>
        </authorList>
    </citation>
    <scope>NUCLEOTIDE SEQUENCE [LARGE SCALE GENOMIC DNA]</scope>
    <source>
        <strain evidence="8 9">DJ-2</strain>
    </source>
</reference>
<keyword evidence="6 7" id="KW-0472">Membrane</keyword>
<evidence type="ECO:0000256" key="4">
    <source>
        <dbReference type="ARBA" id="ARBA00022692"/>
    </source>
</evidence>
<feature type="transmembrane region" description="Helical" evidence="7">
    <location>
        <begin position="151"/>
        <end position="169"/>
    </location>
</feature>
<dbReference type="RefSeq" id="WP_035904860.1">
    <property type="nucleotide sequence ID" value="NZ_JAAH01000024.1"/>
</dbReference>
<feature type="transmembrane region" description="Helical" evidence="7">
    <location>
        <begin position="118"/>
        <end position="139"/>
    </location>
</feature>